<dbReference type="InterPro" id="IPR001789">
    <property type="entry name" value="Sig_transdc_resp-reg_receiver"/>
</dbReference>
<evidence type="ECO:0000256" key="1">
    <source>
        <dbReference type="ARBA" id="ARBA00018672"/>
    </source>
</evidence>
<evidence type="ECO:0000256" key="3">
    <source>
        <dbReference type="PROSITE-ProRule" id="PRU00169"/>
    </source>
</evidence>
<organism evidence="6 7">
    <name type="scientific">Thermanaeromonas toyohensis ToBE</name>
    <dbReference type="NCBI Taxonomy" id="698762"/>
    <lineage>
        <taxon>Bacteria</taxon>
        <taxon>Bacillati</taxon>
        <taxon>Bacillota</taxon>
        <taxon>Clostridia</taxon>
        <taxon>Neomoorellales</taxon>
        <taxon>Neomoorellaceae</taxon>
        <taxon>Thermanaeromonas</taxon>
    </lineage>
</organism>
<dbReference type="InterPro" id="IPR011006">
    <property type="entry name" value="CheY-like_superfamily"/>
</dbReference>
<proteinExistence type="predicted"/>
<dbReference type="GO" id="GO:0003677">
    <property type="term" value="F:DNA binding"/>
    <property type="evidence" value="ECO:0007669"/>
    <property type="project" value="InterPro"/>
</dbReference>
<evidence type="ECO:0000313" key="6">
    <source>
        <dbReference type="EMBL" id="SMB99137.1"/>
    </source>
</evidence>
<gene>
    <name evidence="6" type="ORF">SAMN00808754_2763</name>
</gene>
<sequence length="255" mass="29919">MIRALLVDDEPPAREELRFLITQHKDFVICGEAGGGVEVLEMYEMVKPDVIFLDIQLWDLDGVEVARLLLKKPNPPWIIFATAYDSYAVQAFELNAIDYLLKPFTEERVAATLDRIVERWNLKEKEEKYSSLEKLVQQLVLQQRPNRLVAWKGERLLVISPEEIIYAEAQGHQVWLQRVSGDRLKFPGTLQELQNRLDPQRFRRVHRSFLVNIDFVSEVAPYFHGSYRLLMRDNYRTEVPVGRTYLKELRETLGF</sequence>
<dbReference type="Gene3D" id="3.40.50.2300">
    <property type="match status" value="1"/>
</dbReference>
<reference evidence="6 7" key="1">
    <citation type="submission" date="2017-04" db="EMBL/GenBank/DDBJ databases">
        <authorList>
            <person name="Afonso C.L."/>
            <person name="Miller P.J."/>
            <person name="Scott M.A."/>
            <person name="Spackman E."/>
            <person name="Goraichik I."/>
            <person name="Dimitrov K.M."/>
            <person name="Suarez D.L."/>
            <person name="Swayne D.E."/>
        </authorList>
    </citation>
    <scope>NUCLEOTIDE SEQUENCE [LARGE SCALE GENOMIC DNA]</scope>
    <source>
        <strain evidence="6 7">ToBE</strain>
    </source>
</reference>
<dbReference type="EMBL" id="LT838272">
    <property type="protein sequence ID" value="SMB99137.1"/>
    <property type="molecule type" value="Genomic_DNA"/>
</dbReference>
<dbReference type="PANTHER" id="PTHR37299">
    <property type="entry name" value="TRANSCRIPTIONAL REGULATOR-RELATED"/>
    <property type="match status" value="1"/>
</dbReference>
<dbReference type="Pfam" id="PF04397">
    <property type="entry name" value="LytTR"/>
    <property type="match status" value="1"/>
</dbReference>
<dbReference type="PROSITE" id="PS50930">
    <property type="entry name" value="HTH_LYTTR"/>
    <property type="match status" value="1"/>
</dbReference>
<dbReference type="Proteomes" id="UP000192569">
    <property type="component" value="Chromosome I"/>
</dbReference>
<dbReference type="GO" id="GO:0000156">
    <property type="term" value="F:phosphorelay response regulator activity"/>
    <property type="evidence" value="ECO:0007669"/>
    <property type="project" value="InterPro"/>
</dbReference>
<feature type="modified residue" description="4-aspartylphosphate" evidence="3">
    <location>
        <position position="54"/>
    </location>
</feature>
<dbReference type="Gene3D" id="2.20.25.10">
    <property type="match status" value="1"/>
</dbReference>
<dbReference type="PANTHER" id="PTHR37299:SF1">
    <property type="entry name" value="STAGE 0 SPORULATION PROTEIN A HOMOLOG"/>
    <property type="match status" value="1"/>
</dbReference>
<dbReference type="Pfam" id="PF00072">
    <property type="entry name" value="Response_reg"/>
    <property type="match status" value="1"/>
</dbReference>
<comment type="function">
    <text evidence="2">May play the central regulatory role in sporulation. It may be an element of the effector pathway responsible for the activation of sporulation genes in response to nutritional stress. Spo0A may act in concert with spo0H (a sigma factor) to control the expression of some genes that are critical to the sporulation process.</text>
</comment>
<evidence type="ECO:0000259" key="4">
    <source>
        <dbReference type="PROSITE" id="PS50110"/>
    </source>
</evidence>
<dbReference type="SUPFAM" id="SSF52172">
    <property type="entry name" value="CheY-like"/>
    <property type="match status" value="1"/>
</dbReference>
<keyword evidence="7" id="KW-1185">Reference proteome</keyword>
<dbReference type="CDD" id="cd17532">
    <property type="entry name" value="REC_LytTR_AlgR-like"/>
    <property type="match status" value="1"/>
</dbReference>
<protein>
    <recommendedName>
        <fullName evidence="1">Stage 0 sporulation protein A homolog</fullName>
    </recommendedName>
</protein>
<dbReference type="PROSITE" id="PS50110">
    <property type="entry name" value="RESPONSE_REGULATORY"/>
    <property type="match status" value="1"/>
</dbReference>
<evidence type="ECO:0000256" key="2">
    <source>
        <dbReference type="ARBA" id="ARBA00024867"/>
    </source>
</evidence>
<feature type="domain" description="HTH LytTR-type" evidence="5">
    <location>
        <begin position="148"/>
        <end position="255"/>
    </location>
</feature>
<accession>A0A1W1W0I6</accession>
<feature type="domain" description="Response regulatory" evidence="4">
    <location>
        <begin position="3"/>
        <end position="117"/>
    </location>
</feature>
<evidence type="ECO:0000313" key="7">
    <source>
        <dbReference type="Proteomes" id="UP000192569"/>
    </source>
</evidence>
<evidence type="ECO:0000259" key="5">
    <source>
        <dbReference type="PROSITE" id="PS50930"/>
    </source>
</evidence>
<dbReference type="RefSeq" id="WP_084666465.1">
    <property type="nucleotide sequence ID" value="NZ_LT838272.1"/>
</dbReference>
<dbReference type="InterPro" id="IPR046947">
    <property type="entry name" value="LytR-like"/>
</dbReference>
<dbReference type="STRING" id="698762.SAMN00808754_2763"/>
<name>A0A1W1W0I6_9FIRM</name>
<dbReference type="OrthoDB" id="9809318at2"/>
<keyword evidence="3" id="KW-0597">Phosphoprotein</keyword>
<dbReference type="SMART" id="SM00850">
    <property type="entry name" value="LytTR"/>
    <property type="match status" value="1"/>
</dbReference>
<dbReference type="InterPro" id="IPR007492">
    <property type="entry name" value="LytTR_DNA-bd_dom"/>
</dbReference>
<dbReference type="SMART" id="SM00448">
    <property type="entry name" value="REC"/>
    <property type="match status" value="1"/>
</dbReference>
<dbReference type="AlphaFoldDB" id="A0A1W1W0I6"/>
<dbReference type="Gene3D" id="2.40.50.40">
    <property type="match status" value="1"/>
</dbReference>